<organism evidence="1">
    <name type="scientific">viral metagenome</name>
    <dbReference type="NCBI Taxonomy" id="1070528"/>
    <lineage>
        <taxon>unclassified sequences</taxon>
        <taxon>metagenomes</taxon>
        <taxon>organismal metagenomes</taxon>
    </lineage>
</organism>
<dbReference type="GO" id="GO:0046782">
    <property type="term" value="P:regulation of viral transcription"/>
    <property type="evidence" value="ECO:0007669"/>
    <property type="project" value="InterPro"/>
</dbReference>
<dbReference type="InterPro" id="IPR007031">
    <property type="entry name" value="Poxvirus_VLTF3"/>
</dbReference>
<dbReference type="EMBL" id="MN740573">
    <property type="protein sequence ID" value="QHU34529.1"/>
    <property type="molecule type" value="Genomic_DNA"/>
</dbReference>
<protein>
    <submittedName>
        <fullName evidence="1">Uncharacterized protein</fullName>
    </submittedName>
</protein>
<sequence length="361" mass="43350">MSEPDLLRIDGDIRKQFMDDYSNLPLYRKQLLDMDITIKSSVLTGRLHTSITRDYERLKSHIQEVESLTKYNFYLVNSFSLIEDYKKILKTPIKKNFMGRPVKKNKQKRKIIESYLSVASEYINIVNTMKSKKPPPVVCLNCGNKKYFDIFDKTTYTCLSCFAEQNIMKHNSSYNDIDRVNISSKYMYDRKVHFRDCIKQYQGKQNCTIIPKVYKDLEKEFLLHHLLDDENESNNVRFRKVTKNHILMFLKELGYSNHYENVHLIHSTMTCIKPDDISYLEDKLLDDFDALTELYDKLYKHIDRKNFINTQYVLYQLLRRHKHPCKKEEFIILKTIDRKFFHDEVCQKLFTELGWNHTPFY</sequence>
<accession>A0A6C0LUT8</accession>
<name>A0A6C0LUT8_9ZZZZ</name>
<evidence type="ECO:0000313" key="1">
    <source>
        <dbReference type="EMBL" id="QHU34529.1"/>
    </source>
</evidence>
<dbReference type="Pfam" id="PF04947">
    <property type="entry name" value="Pox_VLTF3"/>
    <property type="match status" value="1"/>
</dbReference>
<proteinExistence type="predicted"/>
<dbReference type="AlphaFoldDB" id="A0A6C0LUT8"/>
<reference evidence="1" key="1">
    <citation type="journal article" date="2020" name="Nature">
        <title>Giant virus diversity and host interactions through global metagenomics.</title>
        <authorList>
            <person name="Schulz F."/>
            <person name="Roux S."/>
            <person name="Paez-Espino D."/>
            <person name="Jungbluth S."/>
            <person name="Walsh D.A."/>
            <person name="Denef V.J."/>
            <person name="McMahon K.D."/>
            <person name="Konstantinidis K.T."/>
            <person name="Eloe-Fadrosh E.A."/>
            <person name="Kyrpides N.C."/>
            <person name="Woyke T."/>
        </authorList>
    </citation>
    <scope>NUCLEOTIDE SEQUENCE</scope>
    <source>
        <strain evidence="1">GVMAG-S-1016713-169</strain>
    </source>
</reference>